<protein>
    <recommendedName>
        <fullName evidence="3">DUF3139 domain-containing protein</fullName>
    </recommendedName>
</protein>
<gene>
    <name evidence="1" type="ORF">E3U55_10425</name>
</gene>
<comment type="caution">
    <text evidence="1">The sequence shown here is derived from an EMBL/GenBank/DDBJ whole genome shotgun (WGS) entry which is preliminary data.</text>
</comment>
<reference evidence="1 2" key="1">
    <citation type="submission" date="2019-03" db="EMBL/GenBank/DDBJ databases">
        <authorList>
            <person name="He R.-H."/>
        </authorList>
    </citation>
    <scope>NUCLEOTIDE SEQUENCE [LARGE SCALE GENOMIC DNA]</scope>
    <source>
        <strain evidence="2">SH 714</strain>
    </source>
</reference>
<organism evidence="1 2">
    <name type="scientific">Filobacillus milosensis</name>
    <dbReference type="NCBI Taxonomy" id="94137"/>
    <lineage>
        <taxon>Bacteria</taxon>
        <taxon>Bacillati</taxon>
        <taxon>Bacillota</taxon>
        <taxon>Bacilli</taxon>
        <taxon>Bacillales</taxon>
        <taxon>Bacillaceae</taxon>
        <taxon>Filobacillus</taxon>
    </lineage>
</organism>
<evidence type="ECO:0000313" key="1">
    <source>
        <dbReference type="EMBL" id="TFB19568.1"/>
    </source>
</evidence>
<name>A0A4Y8IID0_9BACI</name>
<keyword evidence="2" id="KW-1185">Reference proteome</keyword>
<dbReference type="RefSeq" id="WP_134340366.1">
    <property type="nucleotide sequence ID" value="NZ_SOPW01000010.1"/>
</dbReference>
<accession>A0A4Y8IID0</accession>
<sequence>MKKRFIIAIGCLVLVVGGLLVYPYNIYHHFTAEKRVENFLFDPNVQNRVLGTDAEITNVQYLGNDIYELQTEEKSFLVTIKSDGSSQTMNVFEHRQRVTKMAGYKDGR</sequence>
<evidence type="ECO:0008006" key="3">
    <source>
        <dbReference type="Google" id="ProtNLM"/>
    </source>
</evidence>
<dbReference type="Proteomes" id="UP000297975">
    <property type="component" value="Unassembled WGS sequence"/>
</dbReference>
<dbReference type="OrthoDB" id="2972899at2"/>
<proteinExistence type="predicted"/>
<dbReference type="AlphaFoldDB" id="A0A4Y8IID0"/>
<dbReference type="EMBL" id="SOPW01000010">
    <property type="protein sequence ID" value="TFB19568.1"/>
    <property type="molecule type" value="Genomic_DNA"/>
</dbReference>
<evidence type="ECO:0000313" key="2">
    <source>
        <dbReference type="Proteomes" id="UP000297975"/>
    </source>
</evidence>